<dbReference type="Proteomes" id="UP000324222">
    <property type="component" value="Unassembled WGS sequence"/>
</dbReference>
<dbReference type="EMBL" id="VSRR010067635">
    <property type="protein sequence ID" value="MPC85197.1"/>
    <property type="molecule type" value="Genomic_DNA"/>
</dbReference>
<name>A0A5B7IUQ3_PORTR</name>
<proteinExistence type="predicted"/>
<evidence type="ECO:0000256" key="1">
    <source>
        <dbReference type="SAM" id="MobiDB-lite"/>
    </source>
</evidence>
<comment type="caution">
    <text evidence="2">The sequence shown here is derived from an EMBL/GenBank/DDBJ whole genome shotgun (WGS) entry which is preliminary data.</text>
</comment>
<evidence type="ECO:0000313" key="3">
    <source>
        <dbReference type="Proteomes" id="UP000324222"/>
    </source>
</evidence>
<organism evidence="2 3">
    <name type="scientific">Portunus trituberculatus</name>
    <name type="common">Swimming crab</name>
    <name type="synonym">Neptunus trituberculatus</name>
    <dbReference type="NCBI Taxonomy" id="210409"/>
    <lineage>
        <taxon>Eukaryota</taxon>
        <taxon>Metazoa</taxon>
        <taxon>Ecdysozoa</taxon>
        <taxon>Arthropoda</taxon>
        <taxon>Crustacea</taxon>
        <taxon>Multicrustacea</taxon>
        <taxon>Malacostraca</taxon>
        <taxon>Eumalacostraca</taxon>
        <taxon>Eucarida</taxon>
        <taxon>Decapoda</taxon>
        <taxon>Pleocyemata</taxon>
        <taxon>Brachyura</taxon>
        <taxon>Eubrachyura</taxon>
        <taxon>Portunoidea</taxon>
        <taxon>Portunidae</taxon>
        <taxon>Portuninae</taxon>
        <taxon>Portunus</taxon>
    </lineage>
</organism>
<reference evidence="2 3" key="1">
    <citation type="submission" date="2019-05" db="EMBL/GenBank/DDBJ databases">
        <title>Another draft genome of Portunus trituberculatus and its Hox gene families provides insights of decapod evolution.</title>
        <authorList>
            <person name="Jeong J.-H."/>
            <person name="Song I."/>
            <person name="Kim S."/>
            <person name="Choi T."/>
            <person name="Kim D."/>
            <person name="Ryu S."/>
            <person name="Kim W."/>
        </authorList>
    </citation>
    <scope>NUCLEOTIDE SEQUENCE [LARGE SCALE GENOMIC DNA]</scope>
    <source>
        <tissue evidence="2">Muscle</tissue>
    </source>
</reference>
<gene>
    <name evidence="2" type="ORF">E2C01_079960</name>
</gene>
<feature type="region of interest" description="Disordered" evidence="1">
    <location>
        <begin position="82"/>
        <end position="110"/>
    </location>
</feature>
<keyword evidence="3" id="KW-1185">Reference proteome</keyword>
<evidence type="ECO:0000313" key="2">
    <source>
        <dbReference type="EMBL" id="MPC85197.1"/>
    </source>
</evidence>
<feature type="compositionally biased region" description="Acidic residues" evidence="1">
    <location>
        <begin position="99"/>
        <end position="108"/>
    </location>
</feature>
<dbReference type="AlphaFoldDB" id="A0A5B7IUQ3"/>
<sequence>MSNNEREHTLIARPVSLPGYSPRQWCAVCGKTAIDKPSLNCEATDCPNLCHPRCLGAHIMFNCSEVNALRQAKGISHPVVYLTDTSQAPQPGSFPDRSEDNDDDEDSELSLLKQTNFIRIVKSLRAELKKDKGRPGVLRPLHPLPR</sequence>
<protein>
    <submittedName>
        <fullName evidence="2">Uncharacterized protein</fullName>
    </submittedName>
</protein>
<accession>A0A5B7IUQ3</accession>